<feature type="compositionally biased region" description="Basic and acidic residues" evidence="5">
    <location>
        <begin position="235"/>
        <end position="244"/>
    </location>
</feature>
<name>A0A5C5WIE1_9BACT</name>
<keyword evidence="10" id="KW-1185">Reference proteome</keyword>
<dbReference type="PROSITE" id="PS50222">
    <property type="entry name" value="EF_HAND_2"/>
    <property type="match status" value="2"/>
</dbReference>
<feature type="region of interest" description="Disordered" evidence="5">
    <location>
        <begin position="458"/>
        <end position="478"/>
    </location>
</feature>
<feature type="region of interest" description="Disordered" evidence="5">
    <location>
        <begin position="549"/>
        <end position="626"/>
    </location>
</feature>
<dbReference type="EMBL" id="SJPI01000002">
    <property type="protein sequence ID" value="TWT50584.1"/>
    <property type="molecule type" value="Genomic_DNA"/>
</dbReference>
<dbReference type="Pfam" id="PF13202">
    <property type="entry name" value="EF-hand_5"/>
    <property type="match status" value="4"/>
</dbReference>
<keyword evidence="4" id="KW-0378">Hydrolase</keyword>
<dbReference type="PANTHER" id="PTHR10827">
    <property type="entry name" value="RETICULOCALBIN"/>
    <property type="match status" value="1"/>
</dbReference>
<dbReference type="InterPro" id="IPR002884">
    <property type="entry name" value="P_dom"/>
</dbReference>
<gene>
    <name evidence="9" type="ORF">Pla22_33270</name>
</gene>
<proteinExistence type="predicted"/>
<evidence type="ECO:0000256" key="2">
    <source>
        <dbReference type="ARBA" id="ARBA00022723"/>
    </source>
</evidence>
<dbReference type="CDD" id="cd00051">
    <property type="entry name" value="EFh"/>
    <property type="match status" value="1"/>
</dbReference>
<feature type="domain" description="EF-hand" evidence="7">
    <location>
        <begin position="45"/>
        <end position="80"/>
    </location>
</feature>
<reference evidence="9 10" key="1">
    <citation type="submission" date="2019-02" db="EMBL/GenBank/DDBJ databases">
        <title>Deep-cultivation of Planctomycetes and their phenomic and genomic characterization uncovers novel biology.</title>
        <authorList>
            <person name="Wiegand S."/>
            <person name="Jogler M."/>
            <person name="Boedeker C."/>
            <person name="Pinto D."/>
            <person name="Vollmers J."/>
            <person name="Rivas-Marin E."/>
            <person name="Kohn T."/>
            <person name="Peeters S.H."/>
            <person name="Heuer A."/>
            <person name="Rast P."/>
            <person name="Oberbeckmann S."/>
            <person name="Bunk B."/>
            <person name="Jeske O."/>
            <person name="Meyerdierks A."/>
            <person name="Storesund J.E."/>
            <person name="Kallscheuer N."/>
            <person name="Luecker S."/>
            <person name="Lage O.M."/>
            <person name="Pohl T."/>
            <person name="Merkel B.J."/>
            <person name="Hornburger P."/>
            <person name="Mueller R.-W."/>
            <person name="Bruemmer F."/>
            <person name="Labrenz M."/>
            <person name="Spormann A.M."/>
            <person name="Op Den Camp H."/>
            <person name="Overmann J."/>
            <person name="Amann R."/>
            <person name="Jetten M.S.M."/>
            <person name="Mascher T."/>
            <person name="Medema M.H."/>
            <person name="Devos D.P."/>
            <person name="Kaster A.-K."/>
            <person name="Ovreas L."/>
            <person name="Rohde M."/>
            <person name="Galperin M.Y."/>
            <person name="Jogler C."/>
        </authorList>
    </citation>
    <scope>NUCLEOTIDE SEQUENCE [LARGE SCALE GENOMIC DNA]</scope>
    <source>
        <strain evidence="9 10">Pla22</strain>
    </source>
</reference>
<feature type="compositionally biased region" description="Basic and acidic residues" evidence="5">
    <location>
        <begin position="602"/>
        <end position="626"/>
    </location>
</feature>
<comment type="caution">
    <text evidence="9">The sequence shown here is derived from an EMBL/GenBank/DDBJ whole genome shotgun (WGS) entry which is preliminary data.</text>
</comment>
<dbReference type="Pfam" id="PF01483">
    <property type="entry name" value="P_proprotein"/>
    <property type="match status" value="1"/>
</dbReference>
<dbReference type="GO" id="GO:0005509">
    <property type="term" value="F:calcium ion binding"/>
    <property type="evidence" value="ECO:0007669"/>
    <property type="project" value="InterPro"/>
</dbReference>
<feature type="compositionally biased region" description="Basic and acidic residues" evidence="5">
    <location>
        <begin position="552"/>
        <end position="594"/>
    </location>
</feature>
<evidence type="ECO:0000256" key="6">
    <source>
        <dbReference type="SAM" id="Phobius"/>
    </source>
</evidence>
<dbReference type="OrthoDB" id="247802at2"/>
<sequence>MIRVCYRHPGTTSGDSSDRWLTRVPRIAIVAAIFATVVLLNVSANAQSGLRQSLERLDTDEDGKVSPEEITPLARPYLERITKARRMRLDRPNDIDKLQEAARIYYALQNGVSGEDVEPNLDGHVASLMPDDDDKLIPAFGLREVKYPYTQSDLDEAARTLRRYDRNRDGYIDRREADRARWTHRDPFNADMDKDNRLSKIELSQRYARRRMIADESDELVQRAKRVGNGIESSDPEREERRNPNEWWQRGGKSTWLTATLMGRFDRNRNGRLESNETIAMGLPISQMDLDRNGELSREELHAHVSTMQDELGDESKGLPSWFFERDLNGDGQVSMTEFTEEWSDEIMAQFLSWDTNEDGLLTETEMIASKAIVGGTYSNRTAEALPPGRTIISEIEVAEDFPIGDLNLQLSLSHSNVSHLDAYLTGPDGERIELFTEVGGGDDNFQDTVFDDQAERPIEKGKPPFEGSYRPEGASRGQAGLSAFTGKSIKGVWQLVIRGTRNERFGMLHHWSLLVRPQELTDNGDALSTGNAAMGTVFASEANEMANFNRFQRDGSQRDWRERGDSEGGDSRSRDRDEQNRRRFYEHMNREIESQVAAGKLTREQANRKWGEIKAAEERQRRERR</sequence>
<keyword evidence="1" id="KW-0645">Protease</keyword>
<dbReference type="Proteomes" id="UP000316598">
    <property type="component" value="Unassembled WGS sequence"/>
</dbReference>
<feature type="domain" description="P/Homo B" evidence="8">
    <location>
        <begin position="363"/>
        <end position="523"/>
    </location>
</feature>
<feature type="transmembrane region" description="Helical" evidence="6">
    <location>
        <begin position="27"/>
        <end position="44"/>
    </location>
</feature>
<organism evidence="9 10">
    <name type="scientific">Rubripirellula amarantea</name>
    <dbReference type="NCBI Taxonomy" id="2527999"/>
    <lineage>
        <taxon>Bacteria</taxon>
        <taxon>Pseudomonadati</taxon>
        <taxon>Planctomycetota</taxon>
        <taxon>Planctomycetia</taxon>
        <taxon>Pirellulales</taxon>
        <taxon>Pirellulaceae</taxon>
        <taxon>Rubripirellula</taxon>
    </lineage>
</organism>
<dbReference type="Gene3D" id="2.60.120.260">
    <property type="entry name" value="Galactose-binding domain-like"/>
    <property type="match status" value="1"/>
</dbReference>
<dbReference type="PANTHER" id="PTHR10827:SF98">
    <property type="entry name" value="45 KDA CALCIUM-BINDING PROTEIN"/>
    <property type="match status" value="1"/>
</dbReference>
<evidence type="ECO:0000256" key="1">
    <source>
        <dbReference type="ARBA" id="ARBA00022670"/>
    </source>
</evidence>
<feature type="domain" description="EF-hand" evidence="7">
    <location>
        <begin position="285"/>
        <end position="311"/>
    </location>
</feature>
<accession>A0A5C5WIE1</accession>
<evidence type="ECO:0000313" key="10">
    <source>
        <dbReference type="Proteomes" id="UP000316598"/>
    </source>
</evidence>
<keyword evidence="3" id="KW-0677">Repeat</keyword>
<evidence type="ECO:0000313" key="9">
    <source>
        <dbReference type="EMBL" id="TWT50584.1"/>
    </source>
</evidence>
<keyword evidence="2" id="KW-0479">Metal-binding</keyword>
<dbReference type="InterPro" id="IPR008979">
    <property type="entry name" value="Galactose-bd-like_sf"/>
</dbReference>
<dbReference type="AlphaFoldDB" id="A0A5C5WIE1"/>
<keyword evidence="6" id="KW-0812">Transmembrane</keyword>
<protein>
    <submittedName>
        <fullName evidence="9">EF hand</fullName>
    </submittedName>
</protein>
<keyword evidence="6" id="KW-0472">Membrane</keyword>
<dbReference type="PROSITE" id="PS51829">
    <property type="entry name" value="P_HOMO_B"/>
    <property type="match status" value="1"/>
</dbReference>
<dbReference type="Gene3D" id="1.10.238.10">
    <property type="entry name" value="EF-hand"/>
    <property type="match status" value="3"/>
</dbReference>
<dbReference type="SUPFAM" id="SSF49785">
    <property type="entry name" value="Galactose-binding domain-like"/>
    <property type="match status" value="1"/>
</dbReference>
<dbReference type="GO" id="GO:0006508">
    <property type="term" value="P:proteolysis"/>
    <property type="evidence" value="ECO:0007669"/>
    <property type="project" value="UniProtKB-KW"/>
</dbReference>
<dbReference type="InterPro" id="IPR011992">
    <property type="entry name" value="EF-hand-dom_pair"/>
</dbReference>
<evidence type="ECO:0000259" key="7">
    <source>
        <dbReference type="PROSITE" id="PS50222"/>
    </source>
</evidence>
<evidence type="ECO:0000259" key="8">
    <source>
        <dbReference type="PROSITE" id="PS51829"/>
    </source>
</evidence>
<evidence type="ECO:0000256" key="5">
    <source>
        <dbReference type="SAM" id="MobiDB-lite"/>
    </source>
</evidence>
<dbReference type="InterPro" id="IPR018247">
    <property type="entry name" value="EF_Hand_1_Ca_BS"/>
</dbReference>
<evidence type="ECO:0000256" key="4">
    <source>
        <dbReference type="ARBA" id="ARBA00022801"/>
    </source>
</evidence>
<dbReference type="InterPro" id="IPR002048">
    <property type="entry name" value="EF_hand_dom"/>
</dbReference>
<feature type="region of interest" description="Disordered" evidence="5">
    <location>
        <begin position="226"/>
        <end position="247"/>
    </location>
</feature>
<keyword evidence="6" id="KW-1133">Transmembrane helix</keyword>
<dbReference type="SUPFAM" id="SSF47473">
    <property type="entry name" value="EF-hand"/>
    <property type="match status" value="2"/>
</dbReference>
<dbReference type="RefSeq" id="WP_146515792.1">
    <property type="nucleotide sequence ID" value="NZ_SJPI01000002.1"/>
</dbReference>
<dbReference type="GO" id="GO:0004252">
    <property type="term" value="F:serine-type endopeptidase activity"/>
    <property type="evidence" value="ECO:0007669"/>
    <property type="project" value="InterPro"/>
</dbReference>
<evidence type="ECO:0000256" key="3">
    <source>
        <dbReference type="ARBA" id="ARBA00022737"/>
    </source>
</evidence>
<dbReference type="PROSITE" id="PS00018">
    <property type="entry name" value="EF_HAND_1"/>
    <property type="match status" value="3"/>
</dbReference>